<evidence type="ECO:0000313" key="1">
    <source>
        <dbReference type="EnsemblMetazoa" id="GPPI038811-PA"/>
    </source>
</evidence>
<organism evidence="1 2">
    <name type="scientific">Glossina palpalis gambiensis</name>
    <dbReference type="NCBI Taxonomy" id="67801"/>
    <lineage>
        <taxon>Eukaryota</taxon>
        <taxon>Metazoa</taxon>
        <taxon>Ecdysozoa</taxon>
        <taxon>Arthropoda</taxon>
        <taxon>Hexapoda</taxon>
        <taxon>Insecta</taxon>
        <taxon>Pterygota</taxon>
        <taxon>Neoptera</taxon>
        <taxon>Endopterygota</taxon>
        <taxon>Diptera</taxon>
        <taxon>Brachycera</taxon>
        <taxon>Muscomorpha</taxon>
        <taxon>Hippoboscoidea</taxon>
        <taxon>Glossinidae</taxon>
        <taxon>Glossina</taxon>
    </lineage>
</organism>
<dbReference type="EnsemblMetazoa" id="GPPI038811-RA">
    <property type="protein sequence ID" value="GPPI038811-PA"/>
    <property type="gene ID" value="GPPI038811"/>
</dbReference>
<protein>
    <submittedName>
        <fullName evidence="1">Uncharacterized protein</fullName>
    </submittedName>
</protein>
<dbReference type="VEuPathDB" id="VectorBase:GPPI038811"/>
<reference evidence="1" key="2">
    <citation type="submission" date="2020-05" db="UniProtKB">
        <authorList>
            <consortium name="EnsemblMetazoa"/>
        </authorList>
    </citation>
    <scope>IDENTIFICATION</scope>
    <source>
        <strain evidence="1">IAEA</strain>
    </source>
</reference>
<name>A0A1B0BS16_9MUSC</name>
<proteinExistence type="predicted"/>
<sequence length="106" mass="12549">MDNTLNKIFFTIFSRISVVWMNLREHSRPQNYTPPKFSVQTSWLNAKQTKLLYIGISLANVLDTATLEDDDDGLNKQLQCIEKYLSINYFQKNNENYNNKLLQYTY</sequence>
<reference evidence="2" key="1">
    <citation type="submission" date="2015-01" db="EMBL/GenBank/DDBJ databases">
        <authorList>
            <person name="Aksoy S."/>
            <person name="Warren W."/>
            <person name="Wilson R.K."/>
        </authorList>
    </citation>
    <scope>NUCLEOTIDE SEQUENCE [LARGE SCALE GENOMIC DNA]</scope>
    <source>
        <strain evidence="2">IAEA</strain>
    </source>
</reference>
<evidence type="ECO:0000313" key="2">
    <source>
        <dbReference type="Proteomes" id="UP000092460"/>
    </source>
</evidence>
<accession>A0A1B0BS16</accession>
<dbReference type="EMBL" id="JXJN01019450">
    <property type="status" value="NOT_ANNOTATED_CDS"/>
    <property type="molecule type" value="Genomic_DNA"/>
</dbReference>
<dbReference type="Proteomes" id="UP000092460">
    <property type="component" value="Unassembled WGS sequence"/>
</dbReference>
<dbReference type="AlphaFoldDB" id="A0A1B0BS16"/>
<keyword evidence="2" id="KW-1185">Reference proteome</keyword>